<keyword evidence="6" id="KW-1185">Reference proteome</keyword>
<dbReference type="InterPro" id="IPR058923">
    <property type="entry name" value="RCC1-like_dom"/>
</dbReference>
<keyword evidence="2" id="KW-0677">Repeat</keyword>
<dbReference type="Proteomes" id="UP001500547">
    <property type="component" value="Unassembled WGS sequence"/>
</dbReference>
<feature type="region of interest" description="Disordered" evidence="3">
    <location>
        <begin position="174"/>
        <end position="194"/>
    </location>
</feature>
<evidence type="ECO:0000256" key="2">
    <source>
        <dbReference type="ARBA" id="ARBA00022737"/>
    </source>
</evidence>
<comment type="caution">
    <text evidence="5">The sequence shown here is derived from an EMBL/GenBank/DDBJ whole genome shotgun (WGS) entry which is preliminary data.</text>
</comment>
<keyword evidence="1" id="KW-0344">Guanine-nucleotide releasing factor</keyword>
<dbReference type="InterPro" id="IPR009091">
    <property type="entry name" value="RCC1/BLIP-II"/>
</dbReference>
<accession>A0ABP9QEP0</accession>
<reference evidence="6" key="1">
    <citation type="journal article" date="2019" name="Int. J. Syst. Evol. Microbiol.">
        <title>The Global Catalogue of Microorganisms (GCM) 10K type strain sequencing project: providing services to taxonomists for standard genome sequencing and annotation.</title>
        <authorList>
            <consortium name="The Broad Institute Genomics Platform"/>
            <consortium name="The Broad Institute Genome Sequencing Center for Infectious Disease"/>
            <person name="Wu L."/>
            <person name="Ma J."/>
        </authorList>
    </citation>
    <scope>NUCLEOTIDE SEQUENCE [LARGE SCALE GENOMIC DNA]</scope>
    <source>
        <strain evidence="6">JCM 18715</strain>
    </source>
</reference>
<evidence type="ECO:0000259" key="4">
    <source>
        <dbReference type="Pfam" id="PF25390"/>
    </source>
</evidence>
<dbReference type="InterPro" id="IPR000408">
    <property type="entry name" value="Reg_chr_condens"/>
</dbReference>
<feature type="domain" description="RCC1-like" evidence="4">
    <location>
        <begin position="1"/>
        <end position="356"/>
    </location>
</feature>
<proteinExistence type="predicted"/>
<protein>
    <recommendedName>
        <fullName evidence="4">RCC1-like domain-containing protein</fullName>
    </recommendedName>
</protein>
<sequence length="366" mass="35905">MCWGQGVVGQLGITTPADKSVPTAADNAPTGIVALTAGLVRTCALTNSGNVWCWGVSNSGGSIGNGSINTPKVPPTQVSTLSGVTALASASGFNCAVAGVAGEVYCWGTTPLGNYSVPSVVTGVSSVTRVAAGSGGSGGGGVVGHVCAVKSDSTVICWGSNSLNQLGTGNTVASTPPVPADGSPASSSTPVTVKIQPSKSTTATLSGAVAVSAGLYHACALLADGKIYCWGDNSSGALGTTTTSPWPTWSAQTGATLVDGISGAVQLSSGSTFNCALLNDGTVRCWGDNTYGQIGNGTKTGPVKTPYNPGLSNVISVMAGNTHACAMLSSGDVKCWGANGYGQIGDNSTVERLTPTSTSAGAVFAP</sequence>
<dbReference type="InterPro" id="IPR051553">
    <property type="entry name" value="Ran_GTPase-activating"/>
</dbReference>
<evidence type="ECO:0000256" key="3">
    <source>
        <dbReference type="SAM" id="MobiDB-lite"/>
    </source>
</evidence>
<dbReference type="SUPFAM" id="SSF50985">
    <property type="entry name" value="RCC1/BLIP-II"/>
    <property type="match status" value="2"/>
</dbReference>
<gene>
    <name evidence="5" type="ORF">GCM10025770_08520</name>
</gene>
<dbReference type="EMBL" id="BAABLD010000005">
    <property type="protein sequence ID" value="GAA5160631.1"/>
    <property type="molecule type" value="Genomic_DNA"/>
</dbReference>
<dbReference type="PANTHER" id="PTHR45982">
    <property type="entry name" value="REGULATOR OF CHROMOSOME CONDENSATION"/>
    <property type="match status" value="1"/>
</dbReference>
<evidence type="ECO:0000313" key="5">
    <source>
        <dbReference type="EMBL" id="GAA5160631.1"/>
    </source>
</evidence>
<evidence type="ECO:0000313" key="6">
    <source>
        <dbReference type="Proteomes" id="UP001500547"/>
    </source>
</evidence>
<feature type="compositionally biased region" description="Polar residues" evidence="3">
    <location>
        <begin position="184"/>
        <end position="194"/>
    </location>
</feature>
<dbReference type="PROSITE" id="PS50012">
    <property type="entry name" value="RCC1_3"/>
    <property type="match status" value="5"/>
</dbReference>
<dbReference type="Pfam" id="PF25390">
    <property type="entry name" value="WD40_RLD"/>
    <property type="match status" value="1"/>
</dbReference>
<dbReference type="PANTHER" id="PTHR45982:SF1">
    <property type="entry name" value="REGULATOR OF CHROMOSOME CONDENSATION"/>
    <property type="match status" value="1"/>
</dbReference>
<dbReference type="Gene3D" id="2.130.10.30">
    <property type="entry name" value="Regulator of chromosome condensation 1/beta-lactamase-inhibitor protein II"/>
    <property type="match status" value="2"/>
</dbReference>
<name>A0ABP9QEP0_9RHOO</name>
<evidence type="ECO:0000256" key="1">
    <source>
        <dbReference type="ARBA" id="ARBA00022658"/>
    </source>
</evidence>
<organism evidence="5 6">
    <name type="scientific">Viridibacterium curvum</name>
    <dbReference type="NCBI Taxonomy" id="1101404"/>
    <lineage>
        <taxon>Bacteria</taxon>
        <taxon>Pseudomonadati</taxon>
        <taxon>Pseudomonadota</taxon>
        <taxon>Betaproteobacteria</taxon>
        <taxon>Rhodocyclales</taxon>
        <taxon>Rhodocyclaceae</taxon>
        <taxon>Viridibacterium</taxon>
    </lineage>
</organism>